<reference evidence="2 3" key="1">
    <citation type="submission" date="2020-04" db="EMBL/GenBank/DDBJ databases">
        <title>Description of novel Gluconacetobacter.</title>
        <authorList>
            <person name="Sombolestani A."/>
        </authorList>
    </citation>
    <scope>NUCLEOTIDE SEQUENCE [LARGE SCALE GENOMIC DNA]</scope>
    <source>
        <strain evidence="2 3">LMG 7603</strain>
    </source>
</reference>
<name>A0A7W4I8F6_GLUDI</name>
<dbReference type="InterPro" id="IPR037522">
    <property type="entry name" value="HD_GYP_dom"/>
</dbReference>
<evidence type="ECO:0000313" key="3">
    <source>
        <dbReference type="Proteomes" id="UP000550787"/>
    </source>
</evidence>
<dbReference type="CDD" id="cd00077">
    <property type="entry name" value="HDc"/>
    <property type="match status" value="1"/>
</dbReference>
<dbReference type="SUPFAM" id="SSF109604">
    <property type="entry name" value="HD-domain/PDEase-like"/>
    <property type="match status" value="1"/>
</dbReference>
<dbReference type="PANTHER" id="PTHR43155:SF2">
    <property type="entry name" value="CYCLIC DI-GMP PHOSPHODIESTERASE PA4108"/>
    <property type="match status" value="1"/>
</dbReference>
<dbReference type="GO" id="GO:0008081">
    <property type="term" value="F:phosphoric diester hydrolase activity"/>
    <property type="evidence" value="ECO:0007669"/>
    <property type="project" value="UniProtKB-ARBA"/>
</dbReference>
<accession>A0A7W4I8F6</accession>
<organism evidence="2 3">
    <name type="scientific">Gluconacetobacter diazotrophicus</name>
    <name type="common">Acetobacter diazotrophicus</name>
    <dbReference type="NCBI Taxonomy" id="33996"/>
    <lineage>
        <taxon>Bacteria</taxon>
        <taxon>Pseudomonadati</taxon>
        <taxon>Pseudomonadota</taxon>
        <taxon>Alphaproteobacteria</taxon>
        <taxon>Acetobacterales</taxon>
        <taxon>Acetobacteraceae</taxon>
        <taxon>Gluconacetobacter</taxon>
    </lineage>
</organism>
<proteinExistence type="predicted"/>
<dbReference type="RefSeq" id="WP_183116564.1">
    <property type="nucleotide sequence ID" value="NZ_JABEQG010000058.1"/>
</dbReference>
<dbReference type="Proteomes" id="UP000550787">
    <property type="component" value="Unassembled WGS sequence"/>
</dbReference>
<gene>
    <name evidence="2" type="ORF">HLH33_17775</name>
</gene>
<feature type="domain" description="HD-GYP" evidence="1">
    <location>
        <begin position="8"/>
        <end position="201"/>
    </location>
</feature>
<evidence type="ECO:0000313" key="2">
    <source>
        <dbReference type="EMBL" id="MBB2158122.1"/>
    </source>
</evidence>
<evidence type="ECO:0000259" key="1">
    <source>
        <dbReference type="PROSITE" id="PS51832"/>
    </source>
</evidence>
<dbReference type="Pfam" id="PF13487">
    <property type="entry name" value="HD_5"/>
    <property type="match status" value="1"/>
</dbReference>
<dbReference type="SMART" id="SM00471">
    <property type="entry name" value="HDc"/>
    <property type="match status" value="1"/>
</dbReference>
<protein>
    <submittedName>
        <fullName evidence="2">HD domain-containing protein</fullName>
    </submittedName>
</protein>
<dbReference type="Gene3D" id="1.10.3210.10">
    <property type="entry name" value="Hypothetical protein af1432"/>
    <property type="match status" value="1"/>
</dbReference>
<comment type="caution">
    <text evidence="2">The sequence shown here is derived from an EMBL/GenBank/DDBJ whole genome shotgun (WGS) entry which is preliminary data.</text>
</comment>
<sequence length="201" mass="22034">MDTAPLLAEAPRDLQAFSVSDLLRTLDAIDPGHGIRVARITVLLAGWADCRISVSNFMLAGKLHDVGKLLIPSVVRDAPRRLTPIEFAIIRQHPSLGLGIVRALGYPLPAEVYDAVWLHHERHDGSGYPLGLAGNDIPLIARIMAIADVIDAQLSSRSYKAAWPVARVHAYIRSGSGTQFDPIFARLAVENFEDLVRHRLP</sequence>
<dbReference type="PROSITE" id="PS51832">
    <property type="entry name" value="HD_GYP"/>
    <property type="match status" value="1"/>
</dbReference>
<dbReference type="InterPro" id="IPR003607">
    <property type="entry name" value="HD/PDEase_dom"/>
</dbReference>
<dbReference type="EMBL" id="JABEQG010000058">
    <property type="protein sequence ID" value="MBB2158122.1"/>
    <property type="molecule type" value="Genomic_DNA"/>
</dbReference>
<dbReference type="PANTHER" id="PTHR43155">
    <property type="entry name" value="CYCLIC DI-GMP PHOSPHODIESTERASE PA4108-RELATED"/>
    <property type="match status" value="1"/>
</dbReference>
<dbReference type="AlphaFoldDB" id="A0A7W4I8F6"/>